<sequence length="421" mass="45710">MGIALFEDSHWQNFSPISLTKATFDIKVGARSFFEEHQVMPEVLLTREYLAGVTSERHVRCRVNPSSIDADTVFVNGLLHPGTIFPDRLQKVGHTFAITAGDRLLVARLGRKGIEYLSDCVAAGKNIDVRKLDVEKSTKLKAEESQGLLSEPWDIITLLENSLALQTSKMQGESDLGPGVRVAGNHAIAIARNASVEEGTVLDARQGGIYIGPDAYVATSRIVGPAYIGGMTQVKQFTIIESSFIGHNCRVAGEIEHSVISDHTNKTHAGFIGHSYVGEWVNIGAMTTTSDLKMTYGSIKMASGGGKTKVDTGQNKIGSFIADMTKTSIGTLIYSGRRIGTSSHLHGLVAQDVPSFTIYGSSIGATNTELELCSAIETQKKMMSRRNQTMSKAYEQMIKDVFSMTATERKRAGVRKAKFAL</sequence>
<name>K0IMZ3_NITGG</name>
<proteinExistence type="predicted"/>
<dbReference type="KEGG" id="nga:Ngar_c15400"/>
<dbReference type="InterPro" id="IPR011004">
    <property type="entry name" value="Trimer_LpxA-like_sf"/>
</dbReference>
<evidence type="ECO:0000313" key="3">
    <source>
        <dbReference type="EMBL" id="AFU58474.1"/>
    </source>
</evidence>
<dbReference type="OrthoDB" id="15372at2157"/>
<dbReference type="EMBL" id="CP002408">
    <property type="protein sequence ID" value="AFU58474.1"/>
    <property type="molecule type" value="Genomic_DNA"/>
</dbReference>
<gene>
    <name evidence="3" type="ordered locus">Ngar_c15400</name>
</gene>
<dbReference type="SUPFAM" id="SSF51161">
    <property type="entry name" value="Trimeric LpxA-like enzymes"/>
    <property type="match status" value="1"/>
</dbReference>
<dbReference type="GO" id="GO:0019134">
    <property type="term" value="F:glucosamine-1-phosphate N-acetyltransferase activity"/>
    <property type="evidence" value="ECO:0007669"/>
    <property type="project" value="UniProtKB-EC"/>
</dbReference>
<dbReference type="GeneID" id="13797799"/>
<dbReference type="Proteomes" id="UP000008037">
    <property type="component" value="Chromosome"/>
</dbReference>
<dbReference type="InterPro" id="IPR050065">
    <property type="entry name" value="GlmU-like"/>
</dbReference>
<dbReference type="PANTHER" id="PTHR43584">
    <property type="entry name" value="NUCLEOTIDYL TRANSFERASE"/>
    <property type="match status" value="1"/>
</dbReference>
<dbReference type="InParanoid" id="K0IMZ3"/>
<dbReference type="Gene3D" id="2.160.10.10">
    <property type="entry name" value="Hexapeptide repeat proteins"/>
    <property type="match status" value="1"/>
</dbReference>
<dbReference type="RefSeq" id="WP_015019011.1">
    <property type="nucleotide sequence ID" value="NC_018719.1"/>
</dbReference>
<protein>
    <submittedName>
        <fullName evidence="3">Putative glucosamine-1-phosphate N-acetyltransferase</fullName>
        <ecNumber evidence="3">2.3.1.157</ecNumber>
    </submittedName>
</protein>
<dbReference type="GO" id="GO:0016779">
    <property type="term" value="F:nucleotidyltransferase activity"/>
    <property type="evidence" value="ECO:0007669"/>
    <property type="project" value="UniProtKB-ARBA"/>
</dbReference>
<dbReference type="Pfam" id="PF13562">
    <property type="entry name" value="NTP_transf_4"/>
    <property type="match status" value="1"/>
</dbReference>
<keyword evidence="4" id="KW-1185">Reference proteome</keyword>
<dbReference type="PANTHER" id="PTHR43584:SF9">
    <property type="entry name" value="TRANSFERASE HEXAPEPTIDE REPEAT CONTAINING PROTEIN"/>
    <property type="match status" value="1"/>
</dbReference>
<dbReference type="NCBIfam" id="TIGR03991">
    <property type="entry name" value="alt_bact_glmU"/>
    <property type="match status" value="1"/>
</dbReference>
<dbReference type="InterPro" id="IPR023917">
    <property type="entry name" value="Bifunctiontional_GlmU_bac-type"/>
</dbReference>
<accession>K0IMZ3</accession>
<keyword evidence="2 3" id="KW-0012">Acyltransferase</keyword>
<evidence type="ECO:0000256" key="1">
    <source>
        <dbReference type="ARBA" id="ARBA00022679"/>
    </source>
</evidence>
<dbReference type="HOGENOM" id="CLU_055419_0_0_2"/>
<evidence type="ECO:0000313" key="4">
    <source>
        <dbReference type="Proteomes" id="UP000008037"/>
    </source>
</evidence>
<dbReference type="STRING" id="1237085.Ngar_c15400"/>
<evidence type="ECO:0000256" key="2">
    <source>
        <dbReference type="ARBA" id="ARBA00023315"/>
    </source>
</evidence>
<dbReference type="AlphaFoldDB" id="K0IMZ3"/>
<keyword evidence="1 3" id="KW-0808">Transferase</keyword>
<dbReference type="BioCyc" id="CNIT1237085:G1324-1538-MONOMER"/>
<reference evidence="3 4" key="1">
    <citation type="journal article" date="2012" name="Environ. Microbiol.">
        <title>The genome of the ammonia-oxidizing Candidatus Nitrososphaera gargensis: insights into metabolic versatility and environmental adaptations.</title>
        <authorList>
            <person name="Spang A."/>
            <person name="Poehlein A."/>
            <person name="Offre P."/>
            <person name="Zumbragel S."/>
            <person name="Haider S."/>
            <person name="Rychlik N."/>
            <person name="Nowka B."/>
            <person name="Schmeisser C."/>
            <person name="Lebedeva E.V."/>
            <person name="Rattei T."/>
            <person name="Bohm C."/>
            <person name="Schmid M."/>
            <person name="Galushko A."/>
            <person name="Hatzenpichler R."/>
            <person name="Weinmaier T."/>
            <person name="Daniel R."/>
            <person name="Schleper C."/>
            <person name="Spieck E."/>
            <person name="Streit W."/>
            <person name="Wagner M."/>
        </authorList>
    </citation>
    <scope>NUCLEOTIDE SEQUENCE [LARGE SCALE GENOMIC DNA]</scope>
    <source>
        <strain evidence="4">Ga9.2</strain>
    </source>
</reference>
<dbReference type="EC" id="2.3.1.157" evidence="3"/>
<organism evidence="3 4">
    <name type="scientific">Nitrososphaera gargensis (strain Ga9.2)</name>
    <dbReference type="NCBI Taxonomy" id="1237085"/>
    <lineage>
        <taxon>Archaea</taxon>
        <taxon>Nitrososphaerota</taxon>
        <taxon>Nitrososphaeria</taxon>
        <taxon>Nitrososphaerales</taxon>
        <taxon>Nitrososphaeraceae</taxon>
        <taxon>Nitrososphaera</taxon>
    </lineage>
</organism>